<gene>
    <name evidence="2" type="ORF">E1267_16550</name>
</gene>
<dbReference type="Proteomes" id="UP000295157">
    <property type="component" value="Unassembled WGS sequence"/>
</dbReference>
<dbReference type="Pfam" id="PF06224">
    <property type="entry name" value="AlkZ-like"/>
    <property type="match status" value="1"/>
</dbReference>
<proteinExistence type="predicted"/>
<dbReference type="EMBL" id="SMJZ01000055">
    <property type="protein sequence ID" value="TDC06363.1"/>
    <property type="molecule type" value="Genomic_DNA"/>
</dbReference>
<accession>A0A4R4NFL6</accession>
<keyword evidence="3" id="KW-1185">Reference proteome</keyword>
<organism evidence="2 3">
    <name type="scientific">Nonomuraea longispora</name>
    <dbReference type="NCBI Taxonomy" id="1848320"/>
    <lineage>
        <taxon>Bacteria</taxon>
        <taxon>Bacillati</taxon>
        <taxon>Actinomycetota</taxon>
        <taxon>Actinomycetes</taxon>
        <taxon>Streptosporangiales</taxon>
        <taxon>Streptosporangiaceae</taxon>
        <taxon>Nonomuraea</taxon>
    </lineage>
</organism>
<evidence type="ECO:0000313" key="3">
    <source>
        <dbReference type="Proteomes" id="UP000295157"/>
    </source>
</evidence>
<feature type="region of interest" description="Disordered" evidence="1">
    <location>
        <begin position="62"/>
        <end position="87"/>
    </location>
</feature>
<feature type="compositionally biased region" description="Basic and acidic residues" evidence="1">
    <location>
        <begin position="73"/>
        <end position="87"/>
    </location>
</feature>
<sequence>MWTRLAAFTQDDLSCLLYGRQVVRGSLLRGTQHLALAGDYAWIRPLTQAILTRVRQASFGRATQGADLEEPAELTREHPPRTYQDTDGRVLYDLPDAPLAAEDVPAPVRFLPWRASRRRSAGGGEGDPHVGGSVGPGRDGPALLGPGVAGGVGGDAPPERGGRRVGVLEGDLPGAGVP</sequence>
<comment type="caution">
    <text evidence="2">The sequence shown here is derived from an EMBL/GenBank/DDBJ whole genome shotgun (WGS) entry which is preliminary data.</text>
</comment>
<reference evidence="2 3" key="1">
    <citation type="submission" date="2019-02" db="EMBL/GenBank/DDBJ databases">
        <title>Draft genome sequences of novel Actinobacteria.</title>
        <authorList>
            <person name="Sahin N."/>
            <person name="Ay H."/>
            <person name="Saygin H."/>
        </authorList>
    </citation>
    <scope>NUCLEOTIDE SEQUENCE [LARGE SCALE GENOMIC DNA]</scope>
    <source>
        <strain evidence="2 3">KC201</strain>
    </source>
</reference>
<dbReference type="InterPro" id="IPR009351">
    <property type="entry name" value="AlkZ-like"/>
</dbReference>
<protein>
    <submittedName>
        <fullName evidence="2">Uncharacterized protein</fullName>
    </submittedName>
</protein>
<name>A0A4R4NFL6_9ACTN</name>
<evidence type="ECO:0000313" key="2">
    <source>
        <dbReference type="EMBL" id="TDC06363.1"/>
    </source>
</evidence>
<feature type="region of interest" description="Disordered" evidence="1">
    <location>
        <begin position="118"/>
        <end position="178"/>
    </location>
</feature>
<dbReference type="OrthoDB" id="9148135at2"/>
<dbReference type="AlphaFoldDB" id="A0A4R4NFL6"/>
<evidence type="ECO:0000256" key="1">
    <source>
        <dbReference type="SAM" id="MobiDB-lite"/>
    </source>
</evidence>